<dbReference type="PANTHER" id="PTHR35400:SF3">
    <property type="entry name" value="SLL1072 PROTEIN"/>
    <property type="match status" value="1"/>
</dbReference>
<evidence type="ECO:0000313" key="3">
    <source>
        <dbReference type="Proteomes" id="UP000577386"/>
    </source>
</evidence>
<keyword evidence="2" id="KW-0378">Hydrolase</keyword>
<reference evidence="2 3" key="1">
    <citation type="submission" date="2020-08" db="EMBL/GenBank/DDBJ databases">
        <title>Sequencing the genomes of 1000 actinobacteria strains.</title>
        <authorList>
            <person name="Klenk H.-P."/>
        </authorList>
    </citation>
    <scope>NUCLEOTIDE SEQUENCE [LARGE SCALE GENOMIC DNA]</scope>
    <source>
        <strain evidence="2 3">DSM 41827</strain>
    </source>
</reference>
<dbReference type="SUPFAM" id="SSF52980">
    <property type="entry name" value="Restriction endonuclease-like"/>
    <property type="match status" value="1"/>
</dbReference>
<dbReference type="EMBL" id="JACJIJ010000002">
    <property type="protein sequence ID" value="MBA9054334.1"/>
    <property type="molecule type" value="Genomic_DNA"/>
</dbReference>
<dbReference type="GeneID" id="93982067"/>
<name>A0A7W3NPJ6_STRMR</name>
<dbReference type="InterPro" id="IPR008538">
    <property type="entry name" value="Uma2"/>
</dbReference>
<dbReference type="GO" id="GO:0004519">
    <property type="term" value="F:endonuclease activity"/>
    <property type="evidence" value="ECO:0007669"/>
    <property type="project" value="UniProtKB-KW"/>
</dbReference>
<keyword evidence="2" id="KW-0255">Endonuclease</keyword>
<dbReference type="InterPro" id="IPR011335">
    <property type="entry name" value="Restrct_endonuc-II-like"/>
</dbReference>
<dbReference type="RefSeq" id="WP_182775998.1">
    <property type="nucleotide sequence ID" value="NZ_BAAAHW010000012.1"/>
</dbReference>
<dbReference type="Gene3D" id="3.90.1570.10">
    <property type="entry name" value="tt1808, chain A"/>
    <property type="match status" value="1"/>
</dbReference>
<organism evidence="2 3">
    <name type="scientific">Streptomyces murinus</name>
    <dbReference type="NCBI Taxonomy" id="33900"/>
    <lineage>
        <taxon>Bacteria</taxon>
        <taxon>Bacillati</taxon>
        <taxon>Actinomycetota</taxon>
        <taxon>Actinomycetes</taxon>
        <taxon>Kitasatosporales</taxon>
        <taxon>Streptomycetaceae</taxon>
        <taxon>Streptomyces</taxon>
    </lineage>
</organism>
<keyword evidence="2" id="KW-0540">Nuclease</keyword>
<gene>
    <name evidence="2" type="ORF">HDA42_003512</name>
</gene>
<comment type="caution">
    <text evidence="2">The sequence shown here is derived from an EMBL/GenBank/DDBJ whole genome shotgun (WGS) entry which is preliminary data.</text>
</comment>
<evidence type="ECO:0000259" key="1">
    <source>
        <dbReference type="Pfam" id="PF05685"/>
    </source>
</evidence>
<dbReference type="AlphaFoldDB" id="A0A7W3NPJ6"/>
<protein>
    <submittedName>
        <fullName evidence="2">Uma2 family endonuclease</fullName>
    </submittedName>
</protein>
<feature type="domain" description="Putative restriction endonuclease" evidence="1">
    <location>
        <begin position="12"/>
        <end position="173"/>
    </location>
</feature>
<dbReference type="CDD" id="cd06260">
    <property type="entry name" value="DUF820-like"/>
    <property type="match status" value="1"/>
</dbReference>
<dbReference type="PANTHER" id="PTHR35400">
    <property type="entry name" value="SLR1083 PROTEIN"/>
    <property type="match status" value="1"/>
</dbReference>
<accession>A0A7W3NPJ6</accession>
<proteinExistence type="predicted"/>
<sequence>MDDEQALDKLFESLERIAPEGYKTEVVEGAVFMSPQRDTSWEITLDIVEQLRTKYPRKCVKSDVRVDYPGHLNGFASDVTLVAEGAEKSTRGLWSCDDVEFVAEVISKGTAHNDHGAKKTAYATAEVAAFLIADPYQGKCHLHSEPKDGEYLRELTVAFGMDIDLTTPLGLTLRTGEFPRT</sequence>
<evidence type="ECO:0000313" key="2">
    <source>
        <dbReference type="EMBL" id="MBA9054334.1"/>
    </source>
</evidence>
<dbReference type="Proteomes" id="UP000577386">
    <property type="component" value="Unassembled WGS sequence"/>
</dbReference>
<dbReference type="InterPro" id="IPR012296">
    <property type="entry name" value="Nuclease_put_TT1808"/>
</dbReference>
<dbReference type="Pfam" id="PF05685">
    <property type="entry name" value="Uma2"/>
    <property type="match status" value="1"/>
</dbReference>
<keyword evidence="3" id="KW-1185">Reference proteome</keyword>